<dbReference type="EMBL" id="VSSQ01090777">
    <property type="protein sequence ID" value="MPN36572.1"/>
    <property type="molecule type" value="Genomic_DNA"/>
</dbReference>
<evidence type="ECO:0000313" key="1">
    <source>
        <dbReference type="EMBL" id="MPN36572.1"/>
    </source>
</evidence>
<protein>
    <submittedName>
        <fullName evidence="1">Uncharacterized protein</fullName>
    </submittedName>
</protein>
<comment type="caution">
    <text evidence="1">The sequence shown here is derived from an EMBL/GenBank/DDBJ whole genome shotgun (WGS) entry which is preliminary data.</text>
</comment>
<dbReference type="AlphaFoldDB" id="A0A645HDY2"/>
<accession>A0A645HDY2</accession>
<name>A0A645HDY2_9ZZZZ</name>
<sequence length="79" mass="9052">MRIASLFAGINWTELNAKYKRDYTKAAAVVLGGLESSSDEKEQILAEVNRVYEAIKLLDIKIKRGSPRRSKQMQQMEKH</sequence>
<proteinExistence type="predicted"/>
<organism evidence="1">
    <name type="scientific">bioreactor metagenome</name>
    <dbReference type="NCBI Taxonomy" id="1076179"/>
    <lineage>
        <taxon>unclassified sequences</taxon>
        <taxon>metagenomes</taxon>
        <taxon>ecological metagenomes</taxon>
    </lineage>
</organism>
<gene>
    <name evidence="1" type="ORF">SDC9_184081</name>
</gene>
<reference evidence="1" key="1">
    <citation type="submission" date="2019-08" db="EMBL/GenBank/DDBJ databases">
        <authorList>
            <person name="Kucharzyk K."/>
            <person name="Murdoch R.W."/>
            <person name="Higgins S."/>
            <person name="Loffler F."/>
        </authorList>
    </citation>
    <scope>NUCLEOTIDE SEQUENCE</scope>
</reference>